<comment type="caution">
    <text evidence="6">The sequence shown here is derived from an EMBL/GenBank/DDBJ whole genome shotgun (WGS) entry which is preliminary data.</text>
</comment>
<reference evidence="6 7" key="1">
    <citation type="journal article" date="2014" name="Nat. Genet.">
        <title>Genome sequence of the hot pepper provides insights into the evolution of pungency in Capsicum species.</title>
        <authorList>
            <person name="Kim S."/>
            <person name="Park M."/>
            <person name="Yeom S.I."/>
            <person name="Kim Y.M."/>
            <person name="Lee J.M."/>
            <person name="Lee H.A."/>
            <person name="Seo E."/>
            <person name="Choi J."/>
            <person name="Cheong K."/>
            <person name="Kim K.T."/>
            <person name="Jung K."/>
            <person name="Lee G.W."/>
            <person name="Oh S.K."/>
            <person name="Bae C."/>
            <person name="Kim S.B."/>
            <person name="Lee H.Y."/>
            <person name="Kim S.Y."/>
            <person name="Kim M.S."/>
            <person name="Kang B.C."/>
            <person name="Jo Y.D."/>
            <person name="Yang H.B."/>
            <person name="Jeong H.J."/>
            <person name="Kang W.H."/>
            <person name="Kwon J.K."/>
            <person name="Shin C."/>
            <person name="Lim J.Y."/>
            <person name="Park J.H."/>
            <person name="Huh J.H."/>
            <person name="Kim J.S."/>
            <person name="Kim B.D."/>
            <person name="Cohen O."/>
            <person name="Paran I."/>
            <person name="Suh M.C."/>
            <person name="Lee S.B."/>
            <person name="Kim Y.K."/>
            <person name="Shin Y."/>
            <person name="Noh S.J."/>
            <person name="Park J."/>
            <person name="Seo Y.S."/>
            <person name="Kwon S.Y."/>
            <person name="Kim H.A."/>
            <person name="Park J.M."/>
            <person name="Kim H.J."/>
            <person name="Choi S.B."/>
            <person name="Bosland P.W."/>
            <person name="Reeves G."/>
            <person name="Jo S.H."/>
            <person name="Lee B.W."/>
            <person name="Cho H.T."/>
            <person name="Choi H.S."/>
            <person name="Lee M.S."/>
            <person name="Yu Y."/>
            <person name="Do Choi Y."/>
            <person name="Park B.S."/>
            <person name="van Deynze A."/>
            <person name="Ashrafi H."/>
            <person name="Hill T."/>
            <person name="Kim W.T."/>
            <person name="Pai H.S."/>
            <person name="Ahn H.K."/>
            <person name="Yeam I."/>
            <person name="Giovannoni J.J."/>
            <person name="Rose J.K."/>
            <person name="Sorensen I."/>
            <person name="Lee S.J."/>
            <person name="Kim R.W."/>
            <person name="Choi I.Y."/>
            <person name="Choi B.S."/>
            <person name="Lim J.S."/>
            <person name="Lee Y.H."/>
            <person name="Choi D."/>
        </authorList>
    </citation>
    <scope>NUCLEOTIDE SEQUENCE [LARGE SCALE GENOMIC DNA]</scope>
    <source>
        <strain evidence="7">cv. CM334</strain>
    </source>
</reference>
<dbReference type="PANTHER" id="PTHR31470:SF40">
    <property type="entry name" value="UBIQUITIN-LIKE PROTEASE FAMILY PROFILE DOMAIN-CONTAINING PROTEIN"/>
    <property type="match status" value="1"/>
</dbReference>
<dbReference type="PANTHER" id="PTHR31470">
    <property type="entry name" value="CYSTEINE PROTEINASES SUPERFAMILY PROTEIN-RELATED-RELATED"/>
    <property type="match status" value="1"/>
</dbReference>
<proteinExistence type="inferred from homology"/>
<protein>
    <recommendedName>
        <fullName evidence="5">Ubiquitin-like protease family profile domain-containing protein</fullName>
    </recommendedName>
</protein>
<evidence type="ECO:0000259" key="5">
    <source>
        <dbReference type="PROSITE" id="PS50600"/>
    </source>
</evidence>
<dbReference type="GO" id="GO:0006508">
    <property type="term" value="P:proteolysis"/>
    <property type="evidence" value="ECO:0007669"/>
    <property type="project" value="UniProtKB-KW"/>
</dbReference>
<keyword evidence="2" id="KW-0645">Protease</keyword>
<reference evidence="6 7" key="2">
    <citation type="journal article" date="2017" name="Genome Biol.">
        <title>New reference genome sequences of hot pepper reveal the massive evolution of plant disease-resistance genes by retroduplication.</title>
        <authorList>
            <person name="Kim S."/>
            <person name="Park J."/>
            <person name="Yeom S.I."/>
            <person name="Kim Y.M."/>
            <person name="Seo E."/>
            <person name="Kim K.T."/>
            <person name="Kim M.S."/>
            <person name="Lee J.M."/>
            <person name="Cheong K."/>
            <person name="Shin H.S."/>
            <person name="Kim S.B."/>
            <person name="Han K."/>
            <person name="Lee J."/>
            <person name="Park M."/>
            <person name="Lee H.A."/>
            <person name="Lee H.Y."/>
            <person name="Lee Y."/>
            <person name="Oh S."/>
            <person name="Lee J.H."/>
            <person name="Choi E."/>
            <person name="Choi E."/>
            <person name="Lee S.E."/>
            <person name="Jeon J."/>
            <person name="Kim H."/>
            <person name="Choi G."/>
            <person name="Song H."/>
            <person name="Lee J."/>
            <person name="Lee S.C."/>
            <person name="Kwon J.K."/>
            <person name="Lee H.Y."/>
            <person name="Koo N."/>
            <person name="Hong Y."/>
            <person name="Kim R.W."/>
            <person name="Kang W.H."/>
            <person name="Huh J.H."/>
            <person name="Kang B.C."/>
            <person name="Yang T.J."/>
            <person name="Lee Y.H."/>
            <person name="Bennetzen J.L."/>
            <person name="Choi D."/>
        </authorList>
    </citation>
    <scope>NUCLEOTIDE SEQUENCE [LARGE SCALE GENOMIC DNA]</scope>
    <source>
        <strain evidence="7">cv. CM334</strain>
    </source>
</reference>
<keyword evidence="7" id="KW-1185">Reference proteome</keyword>
<sequence>MGENNDEDAEKFAILYFLHSFVLSNIDTVVIPHLHFDLGMPLAIQVWLYECCSNVPPKIALKAENRILRLLNWKTIAPRPRYEFLMNAMFKDNDKVVFKNIEPTEMEMAKLEIPKKDVTEDERSVDSKDDFQDPPPKKINERSKKKQKVDSSTPVQSKADSHVEEVAASKRESHVEKEKFISKKVFDAFREEVRQEFKGVREEFTRVRQLVKKKLKKMVKAIEHSKIIDEKLDDTNLSDSQFTIPDELLPSLNAYLKVSTTRHPLTTLEEEQIDEYFNDKKFEFVVQEHCQDETVLPDSQDTIPDDLLPTLNVYSSKSIIVHPSANREIQTPISRLRIRRPSKFKESPYTMKFGSAAESSKGHIRIFPQKHPFVYHPIDGIVDTKIVNKLGIGFLKTFSMFMLKANAENLMAGGHMTHVYEYINKFCMHAAVPWHTVEDIYISVNIKEKYHWVLAILYFSERCIFLYGSYESSGHYSAVLDVIEKLAVIIPLCLEHCDFYVKKGIYVENHPRYKDKDSSDMFDVLFQENFPQQLSRIFGHYEVVLAEIEKIAKIIPLCLQACDFYVKKEIDHQSHPRYKDKESSDMFDVLFQDDLPQQPSGSLDCGVFMVMYAECVSYGHKVIASEFDPNAFRTRYAALLWDYGIQKQEANTISDVEAPVRPARQSRITSVTEVVDV</sequence>
<accession>A0A2G3AHS3</accession>
<dbReference type="EMBL" id="AYRZ02000001">
    <property type="protein sequence ID" value="PHT93713.1"/>
    <property type="molecule type" value="Genomic_DNA"/>
</dbReference>
<evidence type="ECO:0000313" key="6">
    <source>
        <dbReference type="EMBL" id="PHT93713.1"/>
    </source>
</evidence>
<feature type="compositionally biased region" description="Basic and acidic residues" evidence="4">
    <location>
        <begin position="117"/>
        <end position="142"/>
    </location>
</feature>
<dbReference type="Gramene" id="PHT93713">
    <property type="protein sequence ID" value="PHT93713"/>
    <property type="gene ID" value="T459_01595"/>
</dbReference>
<feature type="domain" description="Ubiquitin-like protease family profile" evidence="5">
    <location>
        <begin position="258"/>
        <end position="616"/>
    </location>
</feature>
<name>A0A2G3AHS3_CAPAN</name>
<evidence type="ECO:0000313" key="7">
    <source>
        <dbReference type="Proteomes" id="UP000222542"/>
    </source>
</evidence>
<dbReference type="SUPFAM" id="SSF54001">
    <property type="entry name" value="Cysteine proteinases"/>
    <property type="match status" value="1"/>
</dbReference>
<dbReference type="Pfam" id="PF02902">
    <property type="entry name" value="Peptidase_C48"/>
    <property type="match status" value="1"/>
</dbReference>
<dbReference type="AlphaFoldDB" id="A0A2G3AHS3"/>
<feature type="region of interest" description="Disordered" evidence="4">
    <location>
        <begin position="117"/>
        <end position="170"/>
    </location>
</feature>
<gene>
    <name evidence="6" type="ORF">T459_01595</name>
</gene>
<comment type="similarity">
    <text evidence="1">Belongs to the peptidase C48 family.</text>
</comment>
<dbReference type="Proteomes" id="UP000222542">
    <property type="component" value="Unassembled WGS sequence"/>
</dbReference>
<dbReference type="InterPro" id="IPR003653">
    <property type="entry name" value="Peptidase_C48_C"/>
</dbReference>
<dbReference type="Gene3D" id="3.40.395.10">
    <property type="entry name" value="Adenoviral Proteinase, Chain A"/>
    <property type="match status" value="2"/>
</dbReference>
<evidence type="ECO:0000256" key="4">
    <source>
        <dbReference type="SAM" id="MobiDB-lite"/>
    </source>
</evidence>
<evidence type="ECO:0000256" key="1">
    <source>
        <dbReference type="ARBA" id="ARBA00005234"/>
    </source>
</evidence>
<dbReference type="InterPro" id="IPR038765">
    <property type="entry name" value="Papain-like_cys_pep_sf"/>
</dbReference>
<dbReference type="PROSITE" id="PS50600">
    <property type="entry name" value="ULP_PROTEASE"/>
    <property type="match status" value="1"/>
</dbReference>
<organism evidence="6 7">
    <name type="scientific">Capsicum annuum</name>
    <name type="common">Capsicum pepper</name>
    <dbReference type="NCBI Taxonomy" id="4072"/>
    <lineage>
        <taxon>Eukaryota</taxon>
        <taxon>Viridiplantae</taxon>
        <taxon>Streptophyta</taxon>
        <taxon>Embryophyta</taxon>
        <taxon>Tracheophyta</taxon>
        <taxon>Spermatophyta</taxon>
        <taxon>Magnoliopsida</taxon>
        <taxon>eudicotyledons</taxon>
        <taxon>Gunneridae</taxon>
        <taxon>Pentapetalae</taxon>
        <taxon>asterids</taxon>
        <taxon>lamiids</taxon>
        <taxon>Solanales</taxon>
        <taxon>Solanaceae</taxon>
        <taxon>Solanoideae</taxon>
        <taxon>Capsiceae</taxon>
        <taxon>Capsicum</taxon>
    </lineage>
</organism>
<dbReference type="GO" id="GO:0008234">
    <property type="term" value="F:cysteine-type peptidase activity"/>
    <property type="evidence" value="ECO:0007669"/>
    <property type="project" value="InterPro"/>
</dbReference>
<dbReference type="OMA" id="EICVANI"/>
<keyword evidence="3" id="KW-0378">Hydrolase</keyword>
<evidence type="ECO:0000256" key="2">
    <source>
        <dbReference type="ARBA" id="ARBA00022670"/>
    </source>
</evidence>
<feature type="compositionally biased region" description="Basic and acidic residues" evidence="4">
    <location>
        <begin position="159"/>
        <end position="170"/>
    </location>
</feature>
<evidence type="ECO:0000256" key="3">
    <source>
        <dbReference type="ARBA" id="ARBA00022801"/>
    </source>
</evidence>